<comment type="catalytic activity">
    <reaction evidence="6">
        <text>a 5'-end (N(7)-methyl 5'-triphosphoguanosine)-ribonucleoside in snRNA + S-adenosyl-L-methionine = a 5'-end (N(2),N(7)-dimethyl 5'-triphosphoguanosine)-ribonucleoside in snRNA + S-adenosyl-L-homocysteine + H(+)</text>
        <dbReference type="Rhea" id="RHEA:78471"/>
        <dbReference type="Rhea" id="RHEA-COMP:19085"/>
        <dbReference type="Rhea" id="RHEA-COMP:19087"/>
        <dbReference type="ChEBI" id="CHEBI:15378"/>
        <dbReference type="ChEBI" id="CHEBI:57856"/>
        <dbReference type="ChEBI" id="CHEBI:59789"/>
        <dbReference type="ChEBI" id="CHEBI:156461"/>
        <dbReference type="ChEBI" id="CHEBI:172880"/>
    </reaction>
    <physiologicalReaction direction="left-to-right" evidence="6">
        <dbReference type="Rhea" id="RHEA:78472"/>
    </physiologicalReaction>
</comment>
<dbReference type="SUPFAM" id="SSF53335">
    <property type="entry name" value="S-adenosyl-L-methionine-dependent methyltransferases"/>
    <property type="match status" value="1"/>
</dbReference>
<evidence type="ECO:0000256" key="3">
    <source>
        <dbReference type="ARBA" id="ARBA00047418"/>
    </source>
</evidence>
<dbReference type="CDD" id="cd02440">
    <property type="entry name" value="AdoMet_MTases"/>
    <property type="match status" value="1"/>
</dbReference>
<feature type="domain" description="WW" evidence="9">
    <location>
        <begin position="200"/>
        <end position="234"/>
    </location>
</feature>
<accession>A0AA35VNT3</accession>
<dbReference type="Gene3D" id="2.20.70.10">
    <property type="match status" value="1"/>
</dbReference>
<dbReference type="GO" id="GO:0005634">
    <property type="term" value="C:nucleus"/>
    <property type="evidence" value="ECO:0007669"/>
    <property type="project" value="TreeGrafter"/>
</dbReference>
<comment type="catalytic activity">
    <reaction evidence="4">
        <text>a 5'-end (N(7)-methyl 5'-triphosphoguanosine)-ribonucleoside in snoRNA + S-adenosyl-L-methionine = a 5'-end (N(2),N(7)-dimethyl 5'-triphosphoguanosine)-ribonucleoside in snoRNA + S-adenosyl-L-homocysteine + H(+)</text>
        <dbReference type="Rhea" id="RHEA:78475"/>
        <dbReference type="Rhea" id="RHEA-COMP:19086"/>
        <dbReference type="Rhea" id="RHEA-COMP:19088"/>
        <dbReference type="ChEBI" id="CHEBI:15378"/>
        <dbReference type="ChEBI" id="CHEBI:57856"/>
        <dbReference type="ChEBI" id="CHEBI:59789"/>
        <dbReference type="ChEBI" id="CHEBI:156461"/>
        <dbReference type="ChEBI" id="CHEBI:172880"/>
    </reaction>
    <physiologicalReaction direction="left-to-right" evidence="4">
        <dbReference type="Rhea" id="RHEA:78476"/>
    </physiologicalReaction>
</comment>
<evidence type="ECO:0000259" key="9">
    <source>
        <dbReference type="PROSITE" id="PS50020"/>
    </source>
</evidence>
<dbReference type="InterPro" id="IPR001202">
    <property type="entry name" value="WW_dom"/>
</dbReference>
<dbReference type="CDD" id="cd00201">
    <property type="entry name" value="WW"/>
    <property type="match status" value="1"/>
</dbReference>
<dbReference type="PANTHER" id="PTHR14741:SF32">
    <property type="entry name" value="TRIMETHYLGUANOSINE SYNTHASE"/>
    <property type="match status" value="1"/>
</dbReference>
<dbReference type="InterPro" id="IPR036020">
    <property type="entry name" value="WW_dom_sf"/>
</dbReference>
<dbReference type="FunFam" id="3.40.50.150:FF:000305">
    <property type="entry name" value="S-adenosyl-L-methionine-dependent methyltransferase superfamily protein"/>
    <property type="match status" value="1"/>
</dbReference>
<sequence length="554" mass="63246">MLWNIKDEAKKGFALHSSDQTRFEHPILQLMADDDHKGELEDSPAIIALGSLLKLTEIHFWVDLYTGIPYDSTYLECKETAMDEVISSIKTESSSVSVETELSRQMNELGLPLSFCTNKEKRNGKVRGNRKNGNKKVMYTYEETIDEASLNSSILTKDNMQTEATPEHVNGGTCSDMIVDDKSENPKDEMIDYTIDSGRNNESGDWMTYWDEFYERNYYYNSRTHESTWEQPSEMANLDSVYVLNELKEMVFKIDDEGDAIRNDIKEENSGVLQHDCRLSTTVSDDKFNELLSSKEVDGNMHLTPEKLCNEADDVVYKRKKKVKRTKAHKRSSVDNKVSTEAEFEVSKDPIISKYWCQRYLLFSKYDDGIKMDEEGWFSATPECIARHHAFRCRNGIIVDCFTGVGGNAIRFASNIHTIAIDIDPKKIEYAQHNASIYGVKHLIEFITGDSFILAQKLKADTVFLSPPWGGPHYAKARNFDIITMLKPHNGQFLFNVGKQIAPRIVMFLPRNVDVNQLAELSLSANPPWKLEVEKNFLNGKLKAITAYFTDPSL</sequence>
<evidence type="ECO:0000256" key="8">
    <source>
        <dbReference type="SAM" id="MobiDB-lite"/>
    </source>
</evidence>
<evidence type="ECO:0000256" key="2">
    <source>
        <dbReference type="ARBA" id="ARBA00025783"/>
    </source>
</evidence>
<proteinExistence type="inferred from homology"/>
<comment type="catalytic activity">
    <reaction evidence="3">
        <text>a 5'-end (N(2),N(7)-dimethyl 5'-triphosphoguanosine)-ribonucleoside in snoRNA + S-adenosyl-L-methionine = a 5'-end (N(2),N(2),N(7)-trimethyl 5'-triphosphoguanosine)-ribonucleoside in snoRNA + S-adenosyl-L-homocysteine + H(+)</text>
        <dbReference type="Rhea" id="RHEA:78507"/>
        <dbReference type="Rhea" id="RHEA-COMP:19088"/>
        <dbReference type="Rhea" id="RHEA-COMP:19090"/>
        <dbReference type="ChEBI" id="CHEBI:15378"/>
        <dbReference type="ChEBI" id="CHEBI:57856"/>
        <dbReference type="ChEBI" id="CHEBI:59789"/>
        <dbReference type="ChEBI" id="CHEBI:167623"/>
        <dbReference type="ChEBI" id="CHEBI:172880"/>
    </reaction>
    <physiologicalReaction direction="left-to-right" evidence="3">
        <dbReference type="Rhea" id="RHEA:78508"/>
    </physiologicalReaction>
</comment>
<protein>
    <recommendedName>
        <fullName evidence="1">Trimethylguanosine synthase</fullName>
    </recommendedName>
    <alternativeName>
        <fullName evidence="7">Cap-specific guanine-N(2) methyltransferase</fullName>
    </alternativeName>
</protein>
<dbReference type="Pfam" id="PF09445">
    <property type="entry name" value="Methyltransf_15"/>
    <property type="match status" value="1"/>
</dbReference>
<evidence type="ECO:0000256" key="6">
    <source>
        <dbReference type="ARBA" id="ARBA00049075"/>
    </source>
</evidence>
<dbReference type="EMBL" id="OX465086">
    <property type="protein sequence ID" value="CAI9264537.1"/>
    <property type="molecule type" value="Genomic_DNA"/>
</dbReference>
<dbReference type="PROSITE" id="PS01159">
    <property type="entry name" value="WW_DOMAIN_1"/>
    <property type="match status" value="1"/>
</dbReference>
<feature type="region of interest" description="Disordered" evidence="8">
    <location>
        <begin position="163"/>
        <end position="183"/>
    </location>
</feature>
<evidence type="ECO:0000256" key="5">
    <source>
        <dbReference type="ARBA" id="ARBA00048763"/>
    </source>
</evidence>
<dbReference type="AlphaFoldDB" id="A0AA35VNT3"/>
<reference evidence="10" key="1">
    <citation type="submission" date="2023-04" db="EMBL/GenBank/DDBJ databases">
        <authorList>
            <person name="Vijverberg K."/>
            <person name="Xiong W."/>
            <person name="Schranz E."/>
        </authorList>
    </citation>
    <scope>NUCLEOTIDE SEQUENCE</scope>
</reference>
<evidence type="ECO:0000313" key="11">
    <source>
        <dbReference type="Proteomes" id="UP001177003"/>
    </source>
</evidence>
<keyword evidence="11" id="KW-1185">Reference proteome</keyword>
<dbReference type="InterPro" id="IPR019012">
    <property type="entry name" value="RNA_cap_Gua-N2-MeTrfase"/>
</dbReference>
<name>A0AA35VNT3_LACSI</name>
<evidence type="ECO:0000313" key="10">
    <source>
        <dbReference type="EMBL" id="CAI9264537.1"/>
    </source>
</evidence>
<dbReference type="PANTHER" id="PTHR14741">
    <property type="entry name" value="S-ADENOSYLMETHIONINE-DEPENDENT METHYLTRANSFERASE RELATED"/>
    <property type="match status" value="1"/>
</dbReference>
<gene>
    <name evidence="10" type="ORF">LSALG_LOCUS5184</name>
</gene>
<comment type="similarity">
    <text evidence="2">Belongs to the methyltransferase superfamily. Trimethylguanosine synthase family.</text>
</comment>
<dbReference type="GO" id="GO:0071164">
    <property type="term" value="F:RNA cap trimethylguanosine synthase activity"/>
    <property type="evidence" value="ECO:0007669"/>
    <property type="project" value="TreeGrafter"/>
</dbReference>
<evidence type="ECO:0000256" key="7">
    <source>
        <dbReference type="ARBA" id="ARBA00049790"/>
    </source>
</evidence>
<evidence type="ECO:0000256" key="1">
    <source>
        <dbReference type="ARBA" id="ARBA00018517"/>
    </source>
</evidence>
<dbReference type="Proteomes" id="UP001177003">
    <property type="component" value="Chromosome 0"/>
</dbReference>
<dbReference type="Gene3D" id="3.40.50.150">
    <property type="entry name" value="Vaccinia Virus protein VP39"/>
    <property type="match status" value="1"/>
</dbReference>
<dbReference type="InterPro" id="IPR029063">
    <property type="entry name" value="SAM-dependent_MTases_sf"/>
</dbReference>
<comment type="catalytic activity">
    <reaction evidence="5">
        <text>a 5'-end (N(2),N(7)-dimethyl 5'-triphosphoguanosine)-ribonucleoside in snRNA + S-adenosyl-L-methionine = a 5'-end (N(2),N(2),N(7)-trimethyl 5'-triphosphoguanosine)-ribonucleoside in snRNA + S-adenosyl-L-homocysteine + H(+)</text>
        <dbReference type="Rhea" id="RHEA:78479"/>
        <dbReference type="Rhea" id="RHEA-COMP:19087"/>
        <dbReference type="Rhea" id="RHEA-COMP:19089"/>
        <dbReference type="ChEBI" id="CHEBI:15378"/>
        <dbReference type="ChEBI" id="CHEBI:57856"/>
        <dbReference type="ChEBI" id="CHEBI:59789"/>
        <dbReference type="ChEBI" id="CHEBI:167623"/>
        <dbReference type="ChEBI" id="CHEBI:172880"/>
    </reaction>
    <physiologicalReaction direction="left-to-right" evidence="5">
        <dbReference type="Rhea" id="RHEA:78480"/>
    </physiologicalReaction>
</comment>
<dbReference type="SUPFAM" id="SSF51045">
    <property type="entry name" value="WW domain"/>
    <property type="match status" value="1"/>
</dbReference>
<organism evidence="10 11">
    <name type="scientific">Lactuca saligna</name>
    <name type="common">Willowleaf lettuce</name>
    <dbReference type="NCBI Taxonomy" id="75948"/>
    <lineage>
        <taxon>Eukaryota</taxon>
        <taxon>Viridiplantae</taxon>
        <taxon>Streptophyta</taxon>
        <taxon>Embryophyta</taxon>
        <taxon>Tracheophyta</taxon>
        <taxon>Spermatophyta</taxon>
        <taxon>Magnoliopsida</taxon>
        <taxon>eudicotyledons</taxon>
        <taxon>Gunneridae</taxon>
        <taxon>Pentapetalae</taxon>
        <taxon>asterids</taxon>
        <taxon>campanulids</taxon>
        <taxon>Asterales</taxon>
        <taxon>Asteraceae</taxon>
        <taxon>Cichorioideae</taxon>
        <taxon>Cichorieae</taxon>
        <taxon>Lactucinae</taxon>
        <taxon>Lactuca</taxon>
    </lineage>
</organism>
<evidence type="ECO:0000256" key="4">
    <source>
        <dbReference type="ARBA" id="ARBA00048740"/>
    </source>
</evidence>
<dbReference type="PROSITE" id="PS50020">
    <property type="entry name" value="WW_DOMAIN_2"/>
    <property type="match status" value="1"/>
</dbReference>